<dbReference type="SUPFAM" id="SSF52540">
    <property type="entry name" value="P-loop containing nucleoside triphosphate hydrolases"/>
    <property type="match status" value="1"/>
</dbReference>
<comment type="similarity">
    <text evidence="1">Belongs to the sulfotransferase 1 family.</text>
</comment>
<dbReference type="InterPro" id="IPR000863">
    <property type="entry name" value="Sulfotransferase_dom"/>
</dbReference>
<feature type="compositionally biased region" description="Low complexity" evidence="3">
    <location>
        <begin position="28"/>
        <end position="40"/>
    </location>
</feature>
<organism evidence="5 6">
    <name type="scientific">Caenorhabditis nigoni</name>
    <dbReference type="NCBI Taxonomy" id="1611254"/>
    <lineage>
        <taxon>Eukaryota</taxon>
        <taxon>Metazoa</taxon>
        <taxon>Ecdysozoa</taxon>
        <taxon>Nematoda</taxon>
        <taxon>Chromadorea</taxon>
        <taxon>Rhabditida</taxon>
        <taxon>Rhabditina</taxon>
        <taxon>Rhabditomorpha</taxon>
        <taxon>Rhabditoidea</taxon>
        <taxon>Rhabditidae</taxon>
        <taxon>Peloderinae</taxon>
        <taxon>Caenorhabditis</taxon>
    </lineage>
</organism>
<dbReference type="InterPro" id="IPR027417">
    <property type="entry name" value="P-loop_NTPase"/>
</dbReference>
<dbReference type="PANTHER" id="PTHR11783">
    <property type="entry name" value="SULFOTRANSFERASE SULT"/>
    <property type="match status" value="1"/>
</dbReference>
<keyword evidence="6" id="KW-1185">Reference proteome</keyword>
<evidence type="ECO:0000259" key="4">
    <source>
        <dbReference type="Pfam" id="PF00685"/>
    </source>
</evidence>
<evidence type="ECO:0000313" key="6">
    <source>
        <dbReference type="Proteomes" id="UP000230233"/>
    </source>
</evidence>
<dbReference type="STRING" id="1611254.A0A2G5TTG1"/>
<evidence type="ECO:0000313" key="5">
    <source>
        <dbReference type="EMBL" id="PIC30544.1"/>
    </source>
</evidence>
<evidence type="ECO:0000256" key="3">
    <source>
        <dbReference type="SAM" id="MobiDB-lite"/>
    </source>
</evidence>
<dbReference type="GO" id="GO:0008146">
    <property type="term" value="F:sulfotransferase activity"/>
    <property type="evidence" value="ECO:0007669"/>
    <property type="project" value="InterPro"/>
</dbReference>
<evidence type="ECO:0000256" key="1">
    <source>
        <dbReference type="ARBA" id="ARBA00005771"/>
    </source>
</evidence>
<keyword evidence="2" id="KW-0808">Transferase</keyword>
<dbReference type="AlphaFoldDB" id="A0A2G5TTG1"/>
<proteinExistence type="inferred from homology"/>
<gene>
    <name evidence="5" type="primary">Cni-ssu-1</name>
    <name evidence="5" type="synonym">Cnig_chr_V.g21748</name>
    <name evidence="5" type="ORF">B9Z55_021748</name>
</gene>
<evidence type="ECO:0000256" key="2">
    <source>
        <dbReference type="ARBA" id="ARBA00022679"/>
    </source>
</evidence>
<feature type="domain" description="Sulfotransferase" evidence="4">
    <location>
        <begin position="110"/>
        <end position="351"/>
    </location>
</feature>
<reference evidence="6" key="1">
    <citation type="submission" date="2017-10" db="EMBL/GenBank/DDBJ databases">
        <title>Rapid genome shrinkage in a self-fertile nematode reveals novel sperm competition proteins.</title>
        <authorList>
            <person name="Yin D."/>
            <person name="Schwarz E.M."/>
            <person name="Thomas C.G."/>
            <person name="Felde R.L."/>
            <person name="Korf I.F."/>
            <person name="Cutter A.D."/>
            <person name="Schartner C.M."/>
            <person name="Ralston E.J."/>
            <person name="Meyer B.J."/>
            <person name="Haag E.S."/>
        </authorList>
    </citation>
    <scope>NUCLEOTIDE SEQUENCE [LARGE SCALE GENOMIC DNA]</scope>
    <source>
        <strain evidence="6">JU1422</strain>
    </source>
</reference>
<feature type="region of interest" description="Disordered" evidence="3">
    <location>
        <begin position="15"/>
        <end position="40"/>
    </location>
</feature>
<dbReference type="Pfam" id="PF00685">
    <property type="entry name" value="Sulfotransfer_1"/>
    <property type="match status" value="1"/>
</dbReference>
<accession>A0A2G5TTG1</accession>
<protein>
    <recommendedName>
        <fullName evidence="4">Sulfotransferase domain-containing protein</fullName>
    </recommendedName>
</protein>
<dbReference type="EMBL" id="PDUG01000005">
    <property type="protein sequence ID" value="PIC30544.1"/>
    <property type="molecule type" value="Genomic_DNA"/>
</dbReference>
<dbReference type="OrthoDB" id="205623at2759"/>
<dbReference type="Proteomes" id="UP000230233">
    <property type="component" value="Chromosome V"/>
</dbReference>
<dbReference type="Gene3D" id="3.40.50.300">
    <property type="entry name" value="P-loop containing nucleotide triphosphate hydrolases"/>
    <property type="match status" value="1"/>
</dbReference>
<sequence length="445" mass="50805">MVSFLKHLRIENETGVLRDARTPPMTPKMPKTPKTPMTPRPNLTAMSPPCTPCSPFVLNATSFCFRKGPARSVVYQPNGHPKQVVIDGEIWPPIFKPKNVRTAKTMTFHDNDVVIATYPKCGTTWLQHITSQLVKGHDYKAGKGNELCVQSPMIERMGAAFANEIKGPRVLKTHFHHYNIPKFTQTKYIYCVRNPKDCLTSYFHHNRNFKIYNWANGTWDVFVDLFASGQLAFGDYFEHLLSWLPGLRDENVLFLKYEDMFQDLESAVFKIGQFLGGDAAKRVEDPEILKEIVENSTIDAMKKDQKRWFPESQLHKVEFIRKGGSRDWKNHFTREQSDRIDSIFAAKFAGTPAEHWWKYEMAWDEKLPSIENLSVAGNGEEMEQEEDTQSIKLFALPPLPQRRFSRTSLLSTGYGSVWSLSSQNANMSASSSVNNNLANLADCPE</sequence>
<comment type="caution">
    <text evidence="5">The sequence shown here is derived from an EMBL/GenBank/DDBJ whole genome shotgun (WGS) entry which is preliminary data.</text>
</comment>
<name>A0A2G5TTG1_9PELO</name>
<dbReference type="FunFam" id="3.40.50.300:FF:003104">
    <property type="entry name" value="Suppressor of Stomatin mutant Uncoordination"/>
    <property type="match status" value="1"/>
</dbReference>